<proteinExistence type="predicted"/>
<dbReference type="InterPro" id="IPR045339">
    <property type="entry name" value="DUF6534"/>
</dbReference>
<dbReference type="GeneID" id="18911410"/>
<evidence type="ECO:0000313" key="4">
    <source>
        <dbReference type="Proteomes" id="UP000008370"/>
    </source>
</evidence>
<feature type="transmembrane region" description="Helical" evidence="1">
    <location>
        <begin position="88"/>
        <end position="105"/>
    </location>
</feature>
<feature type="domain" description="DUF6534" evidence="2">
    <location>
        <begin position="159"/>
        <end position="244"/>
    </location>
</feature>
<dbReference type="AlphaFoldDB" id="K5VKL1"/>
<feature type="transmembrane region" description="Helical" evidence="1">
    <location>
        <begin position="117"/>
        <end position="140"/>
    </location>
</feature>
<dbReference type="KEGG" id="pco:PHACADRAFT_199431"/>
<name>K5VKL1_PHACS</name>
<organism evidence="3 4">
    <name type="scientific">Phanerochaete carnosa (strain HHB-10118-sp)</name>
    <name type="common">White-rot fungus</name>
    <name type="synonym">Peniophora carnosa</name>
    <dbReference type="NCBI Taxonomy" id="650164"/>
    <lineage>
        <taxon>Eukaryota</taxon>
        <taxon>Fungi</taxon>
        <taxon>Dikarya</taxon>
        <taxon>Basidiomycota</taxon>
        <taxon>Agaricomycotina</taxon>
        <taxon>Agaricomycetes</taxon>
        <taxon>Polyporales</taxon>
        <taxon>Phanerochaetaceae</taxon>
        <taxon>Phanerochaete</taxon>
    </lineage>
</organism>
<dbReference type="Proteomes" id="UP000008370">
    <property type="component" value="Unassembled WGS sequence"/>
</dbReference>
<keyword evidence="1" id="KW-1133">Transmembrane helix</keyword>
<feature type="transmembrane region" description="Helical" evidence="1">
    <location>
        <begin position="194"/>
        <end position="215"/>
    </location>
</feature>
<feature type="transmembrane region" description="Helical" evidence="1">
    <location>
        <begin position="46"/>
        <end position="68"/>
    </location>
</feature>
<feature type="transmembrane region" description="Helical" evidence="1">
    <location>
        <begin position="12"/>
        <end position="34"/>
    </location>
</feature>
<feature type="transmembrane region" description="Helical" evidence="1">
    <location>
        <begin position="152"/>
        <end position="174"/>
    </location>
</feature>
<reference evidence="3 4" key="1">
    <citation type="journal article" date="2012" name="BMC Genomics">
        <title>Comparative genomics of the white-rot fungi, Phanerochaete carnosa and P. chrysosporium, to elucidate the genetic basis of the distinct wood types they colonize.</title>
        <authorList>
            <person name="Suzuki H."/>
            <person name="MacDonald J."/>
            <person name="Syed K."/>
            <person name="Salamov A."/>
            <person name="Hori C."/>
            <person name="Aerts A."/>
            <person name="Henrissat B."/>
            <person name="Wiebenga A."/>
            <person name="vanKuyk P.A."/>
            <person name="Barry K."/>
            <person name="Lindquist E."/>
            <person name="LaButti K."/>
            <person name="Lapidus A."/>
            <person name="Lucas S."/>
            <person name="Coutinho P."/>
            <person name="Gong Y."/>
            <person name="Samejima M."/>
            <person name="Mahadevan R."/>
            <person name="Abou-Zaid M."/>
            <person name="de Vries R.P."/>
            <person name="Igarashi K."/>
            <person name="Yadav J.S."/>
            <person name="Grigoriev I.V."/>
            <person name="Master E.R."/>
        </authorList>
    </citation>
    <scope>NUCLEOTIDE SEQUENCE [LARGE SCALE GENOMIC DNA]</scope>
    <source>
        <strain evidence="3 4">HHB-10118-sp</strain>
    </source>
</reference>
<evidence type="ECO:0000313" key="3">
    <source>
        <dbReference type="EMBL" id="EKM51928.1"/>
    </source>
</evidence>
<dbReference type="Pfam" id="PF20152">
    <property type="entry name" value="DUF6534"/>
    <property type="match status" value="1"/>
</dbReference>
<dbReference type="HOGENOM" id="CLU_046025_2_0_1"/>
<keyword evidence="1" id="KW-0812">Transmembrane</keyword>
<keyword evidence="1" id="KW-0472">Membrane</keyword>
<evidence type="ECO:0000256" key="1">
    <source>
        <dbReference type="SAM" id="Phobius"/>
    </source>
</evidence>
<dbReference type="PANTHER" id="PTHR40465:SF1">
    <property type="entry name" value="DUF6534 DOMAIN-CONTAINING PROTEIN"/>
    <property type="match status" value="1"/>
</dbReference>
<protein>
    <recommendedName>
        <fullName evidence="2">DUF6534 domain-containing protein</fullName>
    </recommendedName>
</protein>
<evidence type="ECO:0000259" key="2">
    <source>
        <dbReference type="Pfam" id="PF20152"/>
    </source>
</evidence>
<gene>
    <name evidence="3" type="ORF">PHACADRAFT_199431</name>
</gene>
<dbReference type="InParanoid" id="K5VKL1"/>
<dbReference type="RefSeq" id="XP_007399720.1">
    <property type="nucleotide sequence ID" value="XM_007399658.1"/>
</dbReference>
<accession>K5VKL1</accession>
<sequence>MGSPASVTYGPIFIGVVFNIILYGIMITQTYLYFNVYKRDKLWMKLFVATLFLCDTLNCAFDITCRIICDQVLGSTRTDIPPSPSDPALTAIIALMVQMFFAWRVKVLTNNWPSVIFIAFCSICQWCGGVGTAIACGIIPEFVHFQKFQVIVIIWLAFSAVADTSITLALVWHLRKHKTGFAMTDDIVNKIIRLTVQTGMITAVCAIIDLIAFLASPSGLHLVFNLPLSKLYTNSLMSSLNSRAGWKTPTLELPLVLGQRKTVFYLVTSQQVYIDVEAHELSDRERQGSYSFKKGIVDAGDSVNELKSEQPYEVKVKTEKITVSR</sequence>
<dbReference type="PANTHER" id="PTHR40465">
    <property type="entry name" value="CHROMOSOME 1, WHOLE GENOME SHOTGUN SEQUENCE"/>
    <property type="match status" value="1"/>
</dbReference>
<dbReference type="EMBL" id="JH930476">
    <property type="protein sequence ID" value="EKM51928.1"/>
    <property type="molecule type" value="Genomic_DNA"/>
</dbReference>
<dbReference type="OrthoDB" id="3183258at2759"/>
<keyword evidence="4" id="KW-1185">Reference proteome</keyword>